<sequence length="313" mass="35773">MKYYKSLFQSTTAGLPDSCDVVISKDDGLTIYSEDMDKRVSYNSMLERHLRYAIFGQELELYYQPIINLRTKKVIIVEALLRWRNPQLGMIPPCDFIPIAENNGQIIPIGHWVLEMACRQIKKWSMEAFPAFKVAVNVSYRQLQHPEFAQTVFDILSRTNVSPCLLELEITESSFSDDVTKIKNTLDRLKEIGLSIAIDDFGTGYTSLSYLRQYPFDKLKIDRSFIGDISQNLNGKQITSAIISLAHSLNMKVLAEGIENDKELQYLIEEHCDEGQGYLISHPKAVDEIEPVLFSNIETTLCRGNNVQPDEKF</sequence>
<dbReference type="InterPro" id="IPR001633">
    <property type="entry name" value="EAL_dom"/>
</dbReference>
<dbReference type="PROSITE" id="PS50883">
    <property type="entry name" value="EAL"/>
    <property type="match status" value="1"/>
</dbReference>
<gene>
    <name evidence="2" type="ORF">A8708_28115</name>
</gene>
<comment type="caution">
    <text evidence="2">The sequence shown here is derived from an EMBL/GenBank/DDBJ whole genome shotgun (WGS) entry which is preliminary data.</text>
</comment>
<dbReference type="Pfam" id="PF00563">
    <property type="entry name" value="EAL"/>
    <property type="match status" value="1"/>
</dbReference>
<dbReference type="SUPFAM" id="SSF141868">
    <property type="entry name" value="EAL domain-like"/>
    <property type="match status" value="1"/>
</dbReference>
<evidence type="ECO:0000259" key="1">
    <source>
        <dbReference type="PROSITE" id="PS50883"/>
    </source>
</evidence>
<reference evidence="2 3" key="1">
    <citation type="submission" date="2016-05" db="EMBL/GenBank/DDBJ databases">
        <title>Paenibacillus sp. 1ZS3-15 nov., isolated from the rhizosphere soil.</title>
        <authorList>
            <person name="Zhang X.X."/>
            <person name="Zhang J."/>
        </authorList>
    </citation>
    <scope>NUCLEOTIDE SEQUENCE [LARGE SCALE GENOMIC DNA]</scope>
    <source>
        <strain evidence="2 3">1ZS3-15</strain>
    </source>
</reference>
<proteinExistence type="predicted"/>
<dbReference type="FunFam" id="3.20.20.450:FF:000001">
    <property type="entry name" value="Cyclic di-GMP phosphodiesterase yahA"/>
    <property type="match status" value="1"/>
</dbReference>
<dbReference type="PANTHER" id="PTHR44757:SF2">
    <property type="entry name" value="BIOFILM ARCHITECTURE MAINTENANCE PROTEIN MBAA"/>
    <property type="match status" value="1"/>
</dbReference>
<dbReference type="PANTHER" id="PTHR44757">
    <property type="entry name" value="DIGUANYLATE CYCLASE DGCP"/>
    <property type="match status" value="1"/>
</dbReference>
<dbReference type="InterPro" id="IPR052155">
    <property type="entry name" value="Biofilm_reg_signaling"/>
</dbReference>
<dbReference type="InterPro" id="IPR035919">
    <property type="entry name" value="EAL_sf"/>
</dbReference>
<organism evidence="2 3">
    <name type="scientific">Paenibacillus oryzisoli</name>
    <dbReference type="NCBI Taxonomy" id="1850517"/>
    <lineage>
        <taxon>Bacteria</taxon>
        <taxon>Bacillati</taxon>
        <taxon>Bacillota</taxon>
        <taxon>Bacilli</taxon>
        <taxon>Bacillales</taxon>
        <taxon>Paenibacillaceae</taxon>
        <taxon>Paenibacillus</taxon>
    </lineage>
</organism>
<dbReference type="SMART" id="SM00052">
    <property type="entry name" value="EAL"/>
    <property type="match status" value="1"/>
</dbReference>
<protein>
    <recommendedName>
        <fullName evidence="1">EAL domain-containing protein</fullName>
    </recommendedName>
</protein>
<dbReference type="EMBL" id="LYPB01000069">
    <property type="protein sequence ID" value="OAS17885.1"/>
    <property type="molecule type" value="Genomic_DNA"/>
</dbReference>
<dbReference type="AlphaFoldDB" id="A0A198A9V1"/>
<dbReference type="Proteomes" id="UP000078454">
    <property type="component" value="Unassembled WGS sequence"/>
</dbReference>
<evidence type="ECO:0000313" key="2">
    <source>
        <dbReference type="EMBL" id="OAS17885.1"/>
    </source>
</evidence>
<feature type="domain" description="EAL" evidence="1">
    <location>
        <begin position="43"/>
        <end position="297"/>
    </location>
</feature>
<dbReference type="STRING" id="1850517.A8708_28115"/>
<keyword evidence="3" id="KW-1185">Reference proteome</keyword>
<accession>A0A198A9V1</accession>
<evidence type="ECO:0000313" key="3">
    <source>
        <dbReference type="Proteomes" id="UP000078454"/>
    </source>
</evidence>
<name>A0A198A9V1_9BACL</name>
<dbReference type="Gene3D" id="3.20.20.450">
    <property type="entry name" value="EAL domain"/>
    <property type="match status" value="1"/>
</dbReference>
<dbReference type="CDD" id="cd01948">
    <property type="entry name" value="EAL"/>
    <property type="match status" value="1"/>
</dbReference>